<keyword evidence="6" id="KW-1185">Reference proteome</keyword>
<keyword evidence="1" id="KW-0805">Transcription regulation</keyword>
<feature type="region of interest" description="Disordered" evidence="4">
    <location>
        <begin position="1"/>
        <end position="43"/>
    </location>
</feature>
<gene>
    <name evidence="5" type="ORF">U9M48_000185</name>
</gene>
<dbReference type="Proteomes" id="UP001341281">
    <property type="component" value="Chromosome 01"/>
</dbReference>
<accession>A0AAQ3SC94</accession>
<name>A0AAQ3SC94_PASNO</name>
<reference evidence="5 6" key="1">
    <citation type="submission" date="2024-02" db="EMBL/GenBank/DDBJ databases">
        <title>High-quality chromosome-scale genome assembly of Pensacola bahiagrass (Paspalum notatum Flugge var. saurae).</title>
        <authorList>
            <person name="Vega J.M."/>
            <person name="Podio M."/>
            <person name="Orjuela J."/>
            <person name="Siena L.A."/>
            <person name="Pessino S.C."/>
            <person name="Combes M.C."/>
            <person name="Mariac C."/>
            <person name="Albertini E."/>
            <person name="Pupilli F."/>
            <person name="Ortiz J.P.A."/>
            <person name="Leblanc O."/>
        </authorList>
    </citation>
    <scope>NUCLEOTIDE SEQUENCE [LARGE SCALE GENOMIC DNA]</scope>
    <source>
        <strain evidence="5">R1</strain>
        <tissue evidence="5">Leaf</tissue>
    </source>
</reference>
<protein>
    <recommendedName>
        <fullName evidence="7">DELLA protein</fullName>
    </recommendedName>
</protein>
<feature type="compositionally biased region" description="Acidic residues" evidence="4">
    <location>
        <begin position="1"/>
        <end position="10"/>
    </location>
</feature>
<dbReference type="EMBL" id="CP144745">
    <property type="protein sequence ID" value="WVZ48773.1"/>
    <property type="molecule type" value="Genomic_DNA"/>
</dbReference>
<dbReference type="PANTHER" id="PTHR31636">
    <property type="entry name" value="OSJNBA0084A10.13 PROTEIN-RELATED"/>
    <property type="match status" value="1"/>
</dbReference>
<organism evidence="5 6">
    <name type="scientific">Paspalum notatum var. saurae</name>
    <dbReference type="NCBI Taxonomy" id="547442"/>
    <lineage>
        <taxon>Eukaryota</taxon>
        <taxon>Viridiplantae</taxon>
        <taxon>Streptophyta</taxon>
        <taxon>Embryophyta</taxon>
        <taxon>Tracheophyta</taxon>
        <taxon>Spermatophyta</taxon>
        <taxon>Magnoliopsida</taxon>
        <taxon>Liliopsida</taxon>
        <taxon>Poales</taxon>
        <taxon>Poaceae</taxon>
        <taxon>PACMAD clade</taxon>
        <taxon>Panicoideae</taxon>
        <taxon>Andropogonodae</taxon>
        <taxon>Paspaleae</taxon>
        <taxon>Paspalinae</taxon>
        <taxon>Paspalum</taxon>
    </lineage>
</organism>
<comment type="similarity">
    <text evidence="3">Belongs to the GRAS family.</text>
</comment>
<feature type="short sequence motif" description="VHIID" evidence="3">
    <location>
        <begin position="404"/>
        <end position="408"/>
    </location>
</feature>
<dbReference type="PROSITE" id="PS50985">
    <property type="entry name" value="GRAS"/>
    <property type="match status" value="1"/>
</dbReference>
<dbReference type="AlphaFoldDB" id="A0AAQ3SC94"/>
<dbReference type="Pfam" id="PF03514">
    <property type="entry name" value="GRAS"/>
    <property type="match status" value="1"/>
</dbReference>
<evidence type="ECO:0000313" key="5">
    <source>
        <dbReference type="EMBL" id="WVZ48773.1"/>
    </source>
</evidence>
<feature type="region of interest" description="Disordered" evidence="4">
    <location>
        <begin position="265"/>
        <end position="305"/>
    </location>
</feature>
<evidence type="ECO:0000256" key="2">
    <source>
        <dbReference type="ARBA" id="ARBA00023163"/>
    </source>
</evidence>
<sequence>MAGTPEDPDEPFSPSVFLDLPPTPHPDDDGGGESPASSSDNLPVLPFVRRMLMEEDADDSVLYQQYADDHPALLLQAEQTFSHILSSSAASTSSSDAATATDSSVSAAGSATTTTTNAGVFSLSPASGDVDVDVSAFADATWRPYDDQDELLLSQRQAHADTGSHFHQSASPAPAGGERVTMDMLNLAFLKGMQEANKFLPTTANNNLAVLPRDNREEEDDGMEAMAGRRSAKLMMAPQPEESGEVAEDVFLKAYEVALQKMQGLSVGSSVPPSGKEEEEKAKSESQQGRPRRRRRQSSSSGNEAAVDLRTLLTHCAEAVSTGNRVGATELLRRINQRASPTGDAWQRLAHCFAQGLQLRLAGGTGVRVAAASAAARACSGRTRCARSFSHMAICKAAAGRSKLHIVDYGVHHGFQWPLLLGQLAAREGGPPAVRITTVGVPQPGFRPAAQIDEIGRRLTAFARRCGLPSFRFRGVVAARWETVRAADVGVEPDEVLVVNGLNHFGRLMDEGGVDDGIEEGPCPRDMVLANIREMRPDVFVLCVENCQHTGGRKLAGAFLAIDTVHLLPPDAARS</sequence>
<evidence type="ECO:0000256" key="3">
    <source>
        <dbReference type="PROSITE-ProRule" id="PRU01191"/>
    </source>
</evidence>
<proteinExistence type="inferred from homology"/>
<evidence type="ECO:0008006" key="7">
    <source>
        <dbReference type="Google" id="ProtNLM"/>
    </source>
</evidence>
<feature type="region of interest" description="Disordered" evidence="4">
    <location>
        <begin position="158"/>
        <end position="177"/>
    </location>
</feature>
<feature type="compositionally biased region" description="Basic and acidic residues" evidence="4">
    <location>
        <begin position="275"/>
        <end position="284"/>
    </location>
</feature>
<evidence type="ECO:0000256" key="4">
    <source>
        <dbReference type="SAM" id="MobiDB-lite"/>
    </source>
</evidence>
<evidence type="ECO:0000256" key="1">
    <source>
        <dbReference type="ARBA" id="ARBA00023015"/>
    </source>
</evidence>
<evidence type="ECO:0000313" key="6">
    <source>
        <dbReference type="Proteomes" id="UP001341281"/>
    </source>
</evidence>
<dbReference type="InterPro" id="IPR005202">
    <property type="entry name" value="TF_GRAS"/>
</dbReference>
<keyword evidence="2" id="KW-0804">Transcription</keyword>
<comment type="caution">
    <text evidence="3">Lacks conserved residue(s) required for the propagation of feature annotation.</text>
</comment>
<feature type="region of interest" description="VHIID" evidence="3">
    <location>
        <begin position="373"/>
        <end position="438"/>
    </location>
</feature>